<feature type="region of interest" description="Disordered" evidence="1">
    <location>
        <begin position="93"/>
        <end position="145"/>
    </location>
</feature>
<dbReference type="EMBL" id="LLXL01000208">
    <property type="protein sequence ID" value="PKK76016.1"/>
    <property type="molecule type" value="Genomic_DNA"/>
</dbReference>
<name>A0A2N1NQ35_9GLOM</name>
<accession>A0A2N1NQ35</accession>
<dbReference type="VEuPathDB" id="FungiDB:FUN_020769"/>
<protein>
    <submittedName>
        <fullName evidence="2">Uncharacterized protein</fullName>
    </submittedName>
</protein>
<reference evidence="2 3" key="2">
    <citation type="submission" date="2017-10" db="EMBL/GenBank/DDBJ databases">
        <title>Extensive intraspecific genome diversity in a model arbuscular mycorrhizal fungus.</title>
        <authorList>
            <person name="Chen E.C.H."/>
            <person name="Morin E."/>
            <person name="Baudet D."/>
            <person name="Noel J."/>
            <person name="Ndikumana S."/>
            <person name="Charron P."/>
            <person name="St-Onge C."/>
            <person name="Giorgi J."/>
            <person name="Grigoriev I.V."/>
            <person name="Roux C."/>
            <person name="Martin F.M."/>
            <person name="Corradi N."/>
        </authorList>
    </citation>
    <scope>NUCLEOTIDE SEQUENCE [LARGE SCALE GENOMIC DNA]</scope>
    <source>
        <strain evidence="2 3">C2</strain>
    </source>
</reference>
<proteinExistence type="predicted"/>
<feature type="compositionally biased region" description="Polar residues" evidence="1">
    <location>
        <begin position="115"/>
        <end position="142"/>
    </location>
</feature>
<organism evidence="2 3">
    <name type="scientific">Rhizophagus irregularis</name>
    <dbReference type="NCBI Taxonomy" id="588596"/>
    <lineage>
        <taxon>Eukaryota</taxon>
        <taxon>Fungi</taxon>
        <taxon>Fungi incertae sedis</taxon>
        <taxon>Mucoromycota</taxon>
        <taxon>Glomeromycotina</taxon>
        <taxon>Glomeromycetes</taxon>
        <taxon>Glomerales</taxon>
        <taxon>Glomeraceae</taxon>
        <taxon>Rhizophagus</taxon>
    </lineage>
</organism>
<feature type="compositionally biased region" description="Low complexity" evidence="1">
    <location>
        <begin position="97"/>
        <end position="114"/>
    </location>
</feature>
<evidence type="ECO:0000313" key="3">
    <source>
        <dbReference type="Proteomes" id="UP000233469"/>
    </source>
</evidence>
<reference evidence="2 3" key="1">
    <citation type="submission" date="2016-04" db="EMBL/GenBank/DDBJ databases">
        <title>Genome analyses suggest a sexual origin of heterokaryosis in a supposedly ancient asexual fungus.</title>
        <authorList>
            <person name="Ropars J."/>
            <person name="Sedzielewska K."/>
            <person name="Noel J."/>
            <person name="Charron P."/>
            <person name="Farinelli L."/>
            <person name="Marton T."/>
            <person name="Kruger M."/>
            <person name="Pelin A."/>
            <person name="Brachmann A."/>
            <person name="Corradi N."/>
        </authorList>
    </citation>
    <scope>NUCLEOTIDE SEQUENCE [LARGE SCALE GENOMIC DNA]</scope>
    <source>
        <strain evidence="2 3">C2</strain>
    </source>
</reference>
<evidence type="ECO:0000313" key="2">
    <source>
        <dbReference type="EMBL" id="PKK76016.1"/>
    </source>
</evidence>
<evidence type="ECO:0000256" key="1">
    <source>
        <dbReference type="SAM" id="MobiDB-lite"/>
    </source>
</evidence>
<sequence length="293" mass="32462">MTIRAQSAIQPILFRQTTQSTGFGFGQTRSGFGNGFGMGQTTQPTGFGFGQTTQPTGFGFGQATQPTGGFGFGQATQPTGGFGFGQATQPIGGFGFGQATQPTGFGFGQTATQTSQPSLFGQTAAQTSQPSLLGQPTNSQTGFGFDSTHRPKFAFGSFAQSPSPIINNSNINHKESQIENLFEFLRLQSFNGKFLPNRSFYEFFYKDDLSDFNNLKQEIEKELSELSEKEIEEILSNCIAIAYLKIIMFDNFKDECEMCYEKVEKVLKKMIGNIEKERIIIERGEEWIKNWRK</sequence>
<dbReference type="Proteomes" id="UP000233469">
    <property type="component" value="Unassembled WGS sequence"/>
</dbReference>
<comment type="caution">
    <text evidence="2">The sequence shown here is derived from an EMBL/GenBank/DDBJ whole genome shotgun (WGS) entry which is preliminary data.</text>
</comment>
<gene>
    <name evidence="2" type="ORF">RhiirC2_815912</name>
</gene>
<dbReference type="AlphaFoldDB" id="A0A2N1NQ35"/>
<dbReference type="VEuPathDB" id="FungiDB:RhiirFUN_000378"/>